<comment type="caution">
    <text evidence="1">The sequence shown here is derived from an EMBL/GenBank/DDBJ whole genome shotgun (WGS) entry which is preliminary data.</text>
</comment>
<dbReference type="EMBL" id="CM034401">
    <property type="protein sequence ID" value="KAJ0175893.1"/>
    <property type="molecule type" value="Genomic_DNA"/>
</dbReference>
<gene>
    <name evidence="1" type="ORF">K1T71_009052</name>
</gene>
<organism evidence="1 2">
    <name type="scientific">Dendrolimus kikuchii</name>
    <dbReference type="NCBI Taxonomy" id="765133"/>
    <lineage>
        <taxon>Eukaryota</taxon>
        <taxon>Metazoa</taxon>
        <taxon>Ecdysozoa</taxon>
        <taxon>Arthropoda</taxon>
        <taxon>Hexapoda</taxon>
        <taxon>Insecta</taxon>
        <taxon>Pterygota</taxon>
        <taxon>Neoptera</taxon>
        <taxon>Endopterygota</taxon>
        <taxon>Lepidoptera</taxon>
        <taxon>Glossata</taxon>
        <taxon>Ditrysia</taxon>
        <taxon>Bombycoidea</taxon>
        <taxon>Lasiocampidae</taxon>
        <taxon>Dendrolimus</taxon>
    </lineage>
</organism>
<protein>
    <submittedName>
        <fullName evidence="1">Uncharacterized protein</fullName>
    </submittedName>
</protein>
<accession>A0ACC1CW65</accession>
<evidence type="ECO:0000313" key="1">
    <source>
        <dbReference type="EMBL" id="KAJ0175893.1"/>
    </source>
</evidence>
<reference evidence="1 2" key="1">
    <citation type="journal article" date="2021" name="Front. Genet.">
        <title>Chromosome-Level Genome Assembly Reveals Significant Gene Expansion in the Toll and IMD Signaling Pathways of Dendrolimus kikuchii.</title>
        <authorList>
            <person name="Zhou J."/>
            <person name="Wu P."/>
            <person name="Xiong Z."/>
            <person name="Liu N."/>
            <person name="Zhao N."/>
            <person name="Ji M."/>
            <person name="Qiu Y."/>
            <person name="Yang B."/>
        </authorList>
    </citation>
    <scope>NUCLEOTIDE SEQUENCE [LARGE SCALE GENOMIC DNA]</scope>
    <source>
        <strain evidence="1">Ann1</strain>
    </source>
</reference>
<name>A0ACC1CW65_9NEOP</name>
<sequence length="506" mass="52926">MDMRFRRRESTSWLVYPASRLQRLLQTACTKPPPRPSVITVSGRGDVSSFFNTQMVLDLKEESGELLKSPSPPPSHDGSASGEGDGEASGDERPPSPPRAPSAPLPHPAHPAPHHHPPHAAASAAAAVFNAAGAGNALAQLQHLLLTQHGAHSLLLHTQVQQAVAQAAAQQLQQLQARAGVGVAPPPTTEGRSPSPRRTPPGAGAFLTPHTPGSGRARSPLHAHAHTPLHAHAHKPRALEPAADDTADLEELEHFAKTFKQRRIKLGFTQGDVGLAMGKLYGNDFSQTTISRFEALNLSFKNMCKLKPLLQKWLEDADSSLSGGAGGVGGAAGAGLGAGLAEAVGRRRKKRTSIESGVRVALEKAFMHNPKPTSEEIAALADALCMEKEVVRVWFCNRRQKVSVLSRCRLRATATATHNANEVPLWPQEKRINPPAGEGVAAGGGGGAPLLPPLVHHAHAAHAAHGGHGGHVGHVAHAGHAGHALHAAAALQPLALLARAPGRGGD</sequence>
<proteinExistence type="predicted"/>
<keyword evidence="2" id="KW-1185">Reference proteome</keyword>
<evidence type="ECO:0000313" key="2">
    <source>
        <dbReference type="Proteomes" id="UP000824533"/>
    </source>
</evidence>
<dbReference type="Proteomes" id="UP000824533">
    <property type="component" value="Linkage Group LG15"/>
</dbReference>